<dbReference type="EMBL" id="FPKS01000005">
    <property type="protein sequence ID" value="SFZ74229.1"/>
    <property type="molecule type" value="Genomic_DNA"/>
</dbReference>
<comment type="similarity">
    <text evidence="1">In the N-terminal section; belongs to the LXG family.</text>
</comment>
<accession>A0A1K2HC33</accession>
<evidence type="ECO:0000313" key="3">
    <source>
        <dbReference type="EMBL" id="SFZ74229.1"/>
    </source>
</evidence>
<dbReference type="Pfam" id="PF14436">
    <property type="entry name" value="EndoU_bacteria"/>
    <property type="match status" value="1"/>
</dbReference>
<dbReference type="Proteomes" id="UP000185655">
    <property type="component" value="Unassembled WGS sequence"/>
</dbReference>
<dbReference type="STRING" id="1122154.SAMN02746068_01176"/>
<evidence type="ECO:0000256" key="1">
    <source>
        <dbReference type="ARBA" id="ARBA00034117"/>
    </source>
</evidence>
<feature type="domain" description="LXG" evidence="2">
    <location>
        <begin position="3"/>
        <end position="239"/>
    </location>
</feature>
<gene>
    <name evidence="3" type="ORF">SAMN02746068_01176</name>
</gene>
<evidence type="ECO:0000259" key="2">
    <source>
        <dbReference type="PROSITE" id="PS51756"/>
    </source>
</evidence>
<dbReference type="InterPro" id="IPR006829">
    <property type="entry name" value="LXG_dom"/>
</dbReference>
<name>A0A1K2HC33_9LACT</name>
<organism evidence="3 4">
    <name type="scientific">Pseudolactococcus chungangensis CAU 28 = DSM 22330</name>
    <dbReference type="NCBI Taxonomy" id="1122154"/>
    <lineage>
        <taxon>Bacteria</taxon>
        <taxon>Bacillati</taxon>
        <taxon>Bacillota</taxon>
        <taxon>Bacilli</taxon>
        <taxon>Lactobacillales</taxon>
        <taxon>Streptococcaceae</taxon>
        <taxon>Pseudolactococcus</taxon>
    </lineage>
</organism>
<dbReference type="InterPro" id="IPR029501">
    <property type="entry name" value="EndoU_bac"/>
</dbReference>
<dbReference type="RefSeq" id="WP_084463447.1">
    <property type="nucleotide sequence ID" value="NZ_FPKS01000005.1"/>
</dbReference>
<protein>
    <submittedName>
        <fullName evidence="3">LXG domain of WXG superfamily protein</fullName>
    </submittedName>
</protein>
<proteinExistence type="inferred from homology"/>
<dbReference type="PROSITE" id="PS51756">
    <property type="entry name" value="LXG"/>
    <property type="match status" value="1"/>
</dbReference>
<evidence type="ECO:0000313" key="4">
    <source>
        <dbReference type="Proteomes" id="UP000185655"/>
    </source>
</evidence>
<dbReference type="AlphaFoldDB" id="A0A1K2HC33"/>
<reference evidence="3 4" key="1">
    <citation type="submission" date="2016-11" db="EMBL/GenBank/DDBJ databases">
        <authorList>
            <person name="Jaros S."/>
            <person name="Januszkiewicz K."/>
            <person name="Wedrychowicz H."/>
        </authorList>
    </citation>
    <scope>NUCLEOTIDE SEQUENCE [LARGE SCALE GENOMIC DNA]</scope>
    <source>
        <strain evidence="3 4">DSM 22330</strain>
    </source>
</reference>
<sequence>MVIYNSGDSQNLISALETNLSGAQQIFDRLSKGSQHLIGVIDSGTLSGAAYNAGKNLFVAYINPMLQKLNQAISDIQGDLRAYKSADSAVSRYGTHLDSDQIEHLLRLTNHMIQLLEDKIRSDKDFINNFLSGGFEKVGGALAELPQLYEQLDNLKEIKATREKELRALEEFKYTTNSLFKDSAKAFDSAMKGVAIINQSSASADGTIIFPAGADMSWLKKLSNEKLSSNLSGSKGKSKADKVEIKWSAMNGMGESFPTVYVNGKIDKEKTKNLRLAIAKVGWANLKDLAPELIAELVGVNDVKTLLDSDASFSKQSLSFLSLLLTYFPAKKAVNLYKAMETARMLEKGGDLALDLAKISKTFGLTEKEAKVLSEMWEAERIANKLDDIPIGSNAANHLKNVEGFSRTGISGGHNANAFLGSLDDVGGRIVSETPHPSIPGIKEVYYEIPKKGIDGKPLAPPEYKILKEPKTIYNPNIISDKQIYEWGQEALENGVISGNNGEFIDGVSSNGLRFRGYIRDGKITNFYPILK</sequence>
<dbReference type="CDD" id="cd20686">
    <property type="entry name" value="CdiA-CT_Ec-like"/>
    <property type="match status" value="1"/>
</dbReference>
<dbReference type="GO" id="GO:0004519">
    <property type="term" value="F:endonuclease activity"/>
    <property type="evidence" value="ECO:0007669"/>
    <property type="project" value="InterPro"/>
</dbReference>